<dbReference type="EMBL" id="AYTS01000168">
    <property type="protein sequence ID" value="OOP55155.1"/>
    <property type="molecule type" value="Genomic_DNA"/>
</dbReference>
<name>A0A1V4APW4_9BACT</name>
<keyword evidence="1" id="KW-0472">Membrane</keyword>
<organism evidence="2 3">
    <name type="scientific">Candidatus Brocadia carolinensis</name>
    <dbReference type="NCBI Taxonomy" id="1004156"/>
    <lineage>
        <taxon>Bacteria</taxon>
        <taxon>Pseudomonadati</taxon>
        <taxon>Planctomycetota</taxon>
        <taxon>Candidatus Brocadiia</taxon>
        <taxon>Candidatus Brocadiales</taxon>
        <taxon>Candidatus Brocadiaceae</taxon>
        <taxon>Candidatus Brocadia</taxon>
    </lineage>
</organism>
<accession>A0A1V4APW4</accession>
<dbReference type="AlphaFoldDB" id="A0A1V4APW4"/>
<comment type="caution">
    <text evidence="2">The sequence shown here is derived from an EMBL/GenBank/DDBJ whole genome shotgun (WGS) entry which is preliminary data.</text>
</comment>
<evidence type="ECO:0000256" key="1">
    <source>
        <dbReference type="SAM" id="Phobius"/>
    </source>
</evidence>
<dbReference type="Proteomes" id="UP000189681">
    <property type="component" value="Unassembled WGS sequence"/>
</dbReference>
<keyword evidence="1" id="KW-1133">Transmembrane helix</keyword>
<feature type="transmembrane region" description="Helical" evidence="1">
    <location>
        <begin position="22"/>
        <end position="44"/>
    </location>
</feature>
<reference evidence="2 3" key="1">
    <citation type="journal article" date="2017" name="Water Res.">
        <title>Discovery and metagenomic analysis of an anammox bacterial enrichment related to Candidatus "Brocadia caroliniensis" in a full-scale glycerol-fed nitritation-denitritation separate centrate treatment process.</title>
        <authorList>
            <person name="Park H."/>
            <person name="Brotto A.C."/>
            <person name="van Loosdrecht M.C."/>
            <person name="Chandran K."/>
        </authorList>
    </citation>
    <scope>NUCLEOTIDE SEQUENCE [LARGE SCALE GENOMIC DNA]</scope>
    <source>
        <strain evidence="2">26THWARD</strain>
    </source>
</reference>
<evidence type="ECO:0000313" key="2">
    <source>
        <dbReference type="EMBL" id="OOP55155.1"/>
    </source>
</evidence>
<evidence type="ECO:0000313" key="3">
    <source>
        <dbReference type="Proteomes" id="UP000189681"/>
    </source>
</evidence>
<protein>
    <submittedName>
        <fullName evidence="2">Uncharacterized protein</fullName>
    </submittedName>
</protein>
<gene>
    <name evidence="2" type="ORF">AYP45_16235</name>
</gene>
<keyword evidence="1" id="KW-0812">Transmembrane</keyword>
<sequence>MPETAYVILFREFLKKSTLRVAIFRFLSYNIQNIGIIRLTLIFVKFNLIRTLFRVSYQVISLAPVESGIQTR</sequence>
<proteinExistence type="predicted"/>